<dbReference type="PROSITE" id="PS51371">
    <property type="entry name" value="CBS"/>
    <property type="match status" value="2"/>
</dbReference>
<protein>
    <submittedName>
        <fullName evidence="4">CBS domain-containing protein</fullName>
    </submittedName>
</protein>
<dbReference type="Proteomes" id="UP000287447">
    <property type="component" value="Unassembled WGS sequence"/>
</dbReference>
<dbReference type="Pfam" id="PF00571">
    <property type="entry name" value="CBS"/>
    <property type="match status" value="2"/>
</dbReference>
<evidence type="ECO:0000313" key="5">
    <source>
        <dbReference type="Proteomes" id="UP000287447"/>
    </source>
</evidence>
<dbReference type="RefSeq" id="WP_127766760.1">
    <property type="nucleotide sequence ID" value="NZ_SADE01000003.1"/>
</dbReference>
<accession>A0A437QJL5</accession>
<evidence type="ECO:0000313" key="4">
    <source>
        <dbReference type="EMBL" id="RVU34694.1"/>
    </source>
</evidence>
<keyword evidence="1 2" id="KW-0129">CBS domain</keyword>
<dbReference type="CDD" id="cd04623">
    <property type="entry name" value="CBS_pair_bac_euk"/>
    <property type="match status" value="1"/>
</dbReference>
<evidence type="ECO:0000256" key="1">
    <source>
        <dbReference type="ARBA" id="ARBA00023122"/>
    </source>
</evidence>
<dbReference type="SUPFAM" id="SSF54631">
    <property type="entry name" value="CBS-domain pair"/>
    <property type="match status" value="1"/>
</dbReference>
<dbReference type="InterPro" id="IPR000644">
    <property type="entry name" value="CBS_dom"/>
</dbReference>
<name>A0A437QJL5_9PROT</name>
<dbReference type="InterPro" id="IPR044725">
    <property type="entry name" value="CBSX3_CBS_dom"/>
</dbReference>
<dbReference type="InterPro" id="IPR046342">
    <property type="entry name" value="CBS_dom_sf"/>
</dbReference>
<evidence type="ECO:0000259" key="3">
    <source>
        <dbReference type="PROSITE" id="PS51371"/>
    </source>
</evidence>
<keyword evidence="5" id="KW-1185">Reference proteome</keyword>
<gene>
    <name evidence="4" type="ORF">EOI86_17730</name>
</gene>
<dbReference type="InterPro" id="IPR051257">
    <property type="entry name" value="Diverse_CBS-Domain"/>
</dbReference>
<evidence type="ECO:0000256" key="2">
    <source>
        <dbReference type="PROSITE-ProRule" id="PRU00703"/>
    </source>
</evidence>
<feature type="domain" description="CBS" evidence="3">
    <location>
        <begin position="6"/>
        <end position="67"/>
    </location>
</feature>
<sequence length="145" mass="15431">MTVAAMLKFKGPDIVSASPSDTIASAVALLAKMKIGAVVVCDAGGDLVGILSERDIVRGLGEHGTDVMGHTVDSLMTANVKTCTIHDTADGLMQRMTEGRFRHMPVLDDGEKLVGVISIGDVVKRRISQLEHETEAMRDYISGHA</sequence>
<dbReference type="AlphaFoldDB" id="A0A437QJL5"/>
<dbReference type="PANTHER" id="PTHR43080:SF2">
    <property type="entry name" value="CBS DOMAIN-CONTAINING PROTEIN"/>
    <property type="match status" value="1"/>
</dbReference>
<feature type="domain" description="CBS" evidence="3">
    <location>
        <begin position="76"/>
        <end position="134"/>
    </location>
</feature>
<dbReference type="PANTHER" id="PTHR43080">
    <property type="entry name" value="CBS DOMAIN-CONTAINING PROTEIN CBSX3, MITOCHONDRIAL"/>
    <property type="match status" value="1"/>
</dbReference>
<dbReference type="SMART" id="SM00116">
    <property type="entry name" value="CBS"/>
    <property type="match status" value="2"/>
</dbReference>
<reference evidence="5" key="1">
    <citation type="submission" date="2019-01" db="EMBL/GenBank/DDBJ databases">
        <title>Gri0909 isolated from a small marine red alga.</title>
        <authorList>
            <person name="Kim J."/>
            <person name="Jeong S.E."/>
            <person name="Jeon C.O."/>
        </authorList>
    </citation>
    <scope>NUCLEOTIDE SEQUENCE [LARGE SCALE GENOMIC DNA]</scope>
    <source>
        <strain evidence="5">Gri0909</strain>
    </source>
</reference>
<comment type="caution">
    <text evidence="4">The sequence shown here is derived from an EMBL/GenBank/DDBJ whole genome shotgun (WGS) entry which is preliminary data.</text>
</comment>
<organism evidence="4 5">
    <name type="scientific">Hwanghaeella grinnelliae</name>
    <dbReference type="NCBI Taxonomy" id="2500179"/>
    <lineage>
        <taxon>Bacteria</taxon>
        <taxon>Pseudomonadati</taxon>
        <taxon>Pseudomonadota</taxon>
        <taxon>Alphaproteobacteria</taxon>
        <taxon>Rhodospirillales</taxon>
        <taxon>Rhodospirillaceae</taxon>
        <taxon>Hwanghaeella</taxon>
    </lineage>
</organism>
<dbReference type="EMBL" id="SADE01000003">
    <property type="protein sequence ID" value="RVU34694.1"/>
    <property type="molecule type" value="Genomic_DNA"/>
</dbReference>
<proteinExistence type="predicted"/>
<dbReference type="Gene3D" id="3.10.580.10">
    <property type="entry name" value="CBS-domain"/>
    <property type="match status" value="1"/>
</dbReference>
<dbReference type="OrthoDB" id="9807125at2"/>